<protein>
    <submittedName>
        <fullName evidence="1">Uncharacterized protein</fullName>
    </submittedName>
</protein>
<organism evidence="1">
    <name type="scientific">Cucumis melo</name>
    <name type="common">Muskmelon</name>
    <dbReference type="NCBI Taxonomy" id="3656"/>
    <lineage>
        <taxon>Eukaryota</taxon>
        <taxon>Viridiplantae</taxon>
        <taxon>Streptophyta</taxon>
        <taxon>Embryophyta</taxon>
        <taxon>Tracheophyta</taxon>
        <taxon>Spermatophyta</taxon>
        <taxon>Magnoliopsida</taxon>
        <taxon>eudicotyledons</taxon>
        <taxon>Gunneridae</taxon>
        <taxon>Pentapetalae</taxon>
        <taxon>rosids</taxon>
        <taxon>fabids</taxon>
        <taxon>Cucurbitales</taxon>
        <taxon>Cucurbitaceae</taxon>
        <taxon>Benincaseae</taxon>
        <taxon>Cucumis</taxon>
    </lineage>
</organism>
<dbReference type="EnsemblPlants" id="MELO3C030313.2.1">
    <property type="protein sequence ID" value="MELO3C030313.2.1"/>
    <property type="gene ID" value="MELO3C030313.2"/>
</dbReference>
<accession>A0A9I9E8L4</accession>
<reference evidence="1" key="1">
    <citation type="submission" date="2023-03" db="UniProtKB">
        <authorList>
            <consortium name="EnsemblPlants"/>
        </authorList>
    </citation>
    <scope>IDENTIFICATION</scope>
</reference>
<dbReference type="Gramene" id="MELO3C030313.2.1">
    <property type="protein sequence ID" value="MELO3C030313.2.1"/>
    <property type="gene ID" value="MELO3C030313.2"/>
</dbReference>
<sequence>MGHQQSYATALNEYKTIKKEAVSSCIGKKQINLFSYLSKYHDGLETTHQCLNQGNWRKTRFFSKKICSFRTSSFPLVPKNSQNLVKLLFFVPHRFR</sequence>
<evidence type="ECO:0000313" key="1">
    <source>
        <dbReference type="EnsemblPlants" id="MELO3C030313.2.1"/>
    </source>
</evidence>
<name>A0A9I9E8L4_CUCME</name>
<proteinExistence type="predicted"/>
<dbReference type="AlphaFoldDB" id="A0A9I9E8L4"/>